<reference evidence="2 3" key="1">
    <citation type="submission" date="2020-09" db="EMBL/GenBank/DDBJ databases">
        <title>De no assembly of potato wild relative species, Solanum commersonii.</title>
        <authorList>
            <person name="Cho K."/>
        </authorList>
    </citation>
    <scope>NUCLEOTIDE SEQUENCE [LARGE SCALE GENOMIC DNA]</scope>
    <source>
        <strain evidence="2">LZ3.2</strain>
        <tissue evidence="2">Leaf</tissue>
    </source>
</reference>
<dbReference type="Pfam" id="PF14111">
    <property type="entry name" value="DUF4283"/>
    <property type="match status" value="1"/>
</dbReference>
<sequence length="189" mass="22157">MKVKGNFVKRWKFYALSRKTFPTYLLNQKYEDATYLVRNTKMHKQQSSGINIYEMGKNLFMFKFSSKLEAENVVRGDWHRKKHKLNLQWCLPTVRSAPRHEEVFKEIGDLCGGWIQTEEETELRNHLKWVRLMVRGDGDKVPTVVKVESEGIVSEIQIWCEAPVKISIGAARRERTTDQRVIEGTHSTE</sequence>
<dbReference type="OrthoDB" id="1750606at2759"/>
<dbReference type="PANTHER" id="PTHR34427:SF15">
    <property type="entry name" value="DUF4283 DOMAIN-CONTAINING PROTEIN"/>
    <property type="match status" value="1"/>
</dbReference>
<evidence type="ECO:0000313" key="3">
    <source>
        <dbReference type="Proteomes" id="UP000824120"/>
    </source>
</evidence>
<keyword evidence="3" id="KW-1185">Reference proteome</keyword>
<dbReference type="InterPro" id="IPR025558">
    <property type="entry name" value="DUF4283"/>
</dbReference>
<proteinExistence type="predicted"/>
<gene>
    <name evidence="2" type="ORF">H5410_023439</name>
</gene>
<accession>A0A9J5ZK22</accession>
<name>A0A9J5ZK22_SOLCO</name>
<dbReference type="AlphaFoldDB" id="A0A9J5ZK22"/>
<dbReference type="Proteomes" id="UP000824120">
    <property type="component" value="Chromosome 4"/>
</dbReference>
<protein>
    <recommendedName>
        <fullName evidence="1">DUF4283 domain-containing protein</fullName>
    </recommendedName>
</protein>
<dbReference type="EMBL" id="JACXVP010000004">
    <property type="protein sequence ID" value="KAG5612158.1"/>
    <property type="molecule type" value="Genomic_DNA"/>
</dbReference>
<feature type="domain" description="DUF4283" evidence="1">
    <location>
        <begin position="45"/>
        <end position="95"/>
    </location>
</feature>
<dbReference type="PANTHER" id="PTHR34427">
    <property type="entry name" value="DUF4283 DOMAIN PROTEIN"/>
    <property type="match status" value="1"/>
</dbReference>
<evidence type="ECO:0000313" key="2">
    <source>
        <dbReference type="EMBL" id="KAG5612158.1"/>
    </source>
</evidence>
<organism evidence="2 3">
    <name type="scientific">Solanum commersonii</name>
    <name type="common">Commerson's wild potato</name>
    <name type="synonym">Commerson's nightshade</name>
    <dbReference type="NCBI Taxonomy" id="4109"/>
    <lineage>
        <taxon>Eukaryota</taxon>
        <taxon>Viridiplantae</taxon>
        <taxon>Streptophyta</taxon>
        <taxon>Embryophyta</taxon>
        <taxon>Tracheophyta</taxon>
        <taxon>Spermatophyta</taxon>
        <taxon>Magnoliopsida</taxon>
        <taxon>eudicotyledons</taxon>
        <taxon>Gunneridae</taxon>
        <taxon>Pentapetalae</taxon>
        <taxon>asterids</taxon>
        <taxon>lamiids</taxon>
        <taxon>Solanales</taxon>
        <taxon>Solanaceae</taxon>
        <taxon>Solanoideae</taxon>
        <taxon>Solaneae</taxon>
        <taxon>Solanum</taxon>
    </lineage>
</organism>
<comment type="caution">
    <text evidence="2">The sequence shown here is derived from an EMBL/GenBank/DDBJ whole genome shotgun (WGS) entry which is preliminary data.</text>
</comment>
<evidence type="ECO:0000259" key="1">
    <source>
        <dbReference type="Pfam" id="PF14111"/>
    </source>
</evidence>